<evidence type="ECO:0000313" key="1">
    <source>
        <dbReference type="EMBL" id="CAA9999446.1"/>
    </source>
</evidence>
<evidence type="ECO:0000313" key="2">
    <source>
        <dbReference type="Proteomes" id="UP000479000"/>
    </source>
</evidence>
<accession>A0A6H5GAR4</accession>
<reference evidence="1 2" key="1">
    <citation type="submission" date="2020-02" db="EMBL/GenBank/DDBJ databases">
        <authorList>
            <person name="Ferguson B K."/>
        </authorList>
    </citation>
    <scope>NUCLEOTIDE SEQUENCE [LARGE SCALE GENOMIC DNA]</scope>
</reference>
<name>A0A6H5GAR4_9HEMI</name>
<gene>
    <name evidence="1" type="ORF">NTEN_LOCUS5729</name>
</gene>
<organism evidence="1 2">
    <name type="scientific">Nesidiocoris tenuis</name>
    <dbReference type="NCBI Taxonomy" id="355587"/>
    <lineage>
        <taxon>Eukaryota</taxon>
        <taxon>Metazoa</taxon>
        <taxon>Ecdysozoa</taxon>
        <taxon>Arthropoda</taxon>
        <taxon>Hexapoda</taxon>
        <taxon>Insecta</taxon>
        <taxon>Pterygota</taxon>
        <taxon>Neoptera</taxon>
        <taxon>Paraneoptera</taxon>
        <taxon>Hemiptera</taxon>
        <taxon>Heteroptera</taxon>
        <taxon>Panheteroptera</taxon>
        <taxon>Cimicomorpha</taxon>
        <taxon>Miridae</taxon>
        <taxon>Dicyphina</taxon>
        <taxon>Nesidiocoris</taxon>
    </lineage>
</organism>
<feature type="non-terminal residue" evidence="1">
    <location>
        <position position="69"/>
    </location>
</feature>
<proteinExistence type="predicted"/>
<protein>
    <submittedName>
        <fullName evidence="1">Uncharacterized protein</fullName>
    </submittedName>
</protein>
<dbReference type="AlphaFoldDB" id="A0A6H5GAR4"/>
<keyword evidence="2" id="KW-1185">Reference proteome</keyword>
<dbReference type="Proteomes" id="UP000479000">
    <property type="component" value="Unassembled WGS sequence"/>
</dbReference>
<sequence>MIAQAQSRAPDRAGGNRDDIVDVARAGCYRPHTIWQTLPTLANAHQGGFPRSKPEFTQLLHPVAVHPVA</sequence>
<dbReference type="EMBL" id="CADCXU010008801">
    <property type="protein sequence ID" value="CAA9999446.1"/>
    <property type="molecule type" value="Genomic_DNA"/>
</dbReference>